<evidence type="ECO:0000313" key="3">
    <source>
        <dbReference type="EMBL" id="GJE90663.1"/>
    </source>
</evidence>
<dbReference type="EMBL" id="BPQB01000017">
    <property type="protein sequence ID" value="GJE90663.1"/>
    <property type="molecule type" value="Genomic_DNA"/>
</dbReference>
<evidence type="ECO:0000256" key="1">
    <source>
        <dbReference type="SAM" id="MobiDB-lite"/>
    </source>
</evidence>
<dbReference type="Pfam" id="PF00651">
    <property type="entry name" value="BTB"/>
    <property type="match status" value="1"/>
</dbReference>
<comment type="caution">
    <text evidence="3">The sequence shown here is derived from an EMBL/GenBank/DDBJ whole genome shotgun (WGS) entry which is preliminary data.</text>
</comment>
<name>A0A9P3G7D6_9APHY</name>
<accession>A0A9P3G7D6</accession>
<keyword evidence="4" id="KW-1185">Reference proteome</keyword>
<proteinExistence type="predicted"/>
<evidence type="ECO:0000259" key="2">
    <source>
        <dbReference type="Pfam" id="PF00651"/>
    </source>
</evidence>
<reference evidence="3 4" key="1">
    <citation type="submission" date="2021-08" db="EMBL/GenBank/DDBJ databases">
        <title>Draft Genome Sequence of Phanerochaete sordida strain YK-624.</title>
        <authorList>
            <person name="Mori T."/>
            <person name="Dohra H."/>
            <person name="Suzuki T."/>
            <person name="Kawagishi H."/>
            <person name="Hirai H."/>
        </authorList>
    </citation>
    <scope>NUCLEOTIDE SEQUENCE [LARGE SCALE GENOMIC DNA]</scope>
    <source>
        <strain evidence="3 4">YK-624</strain>
    </source>
</reference>
<dbReference type="AlphaFoldDB" id="A0A9P3G7D6"/>
<organism evidence="3 4">
    <name type="scientific">Phanerochaete sordida</name>
    <dbReference type="NCBI Taxonomy" id="48140"/>
    <lineage>
        <taxon>Eukaryota</taxon>
        <taxon>Fungi</taxon>
        <taxon>Dikarya</taxon>
        <taxon>Basidiomycota</taxon>
        <taxon>Agaricomycotina</taxon>
        <taxon>Agaricomycetes</taxon>
        <taxon>Polyporales</taxon>
        <taxon>Phanerochaetaceae</taxon>
        <taxon>Phanerochaete</taxon>
    </lineage>
</organism>
<feature type="region of interest" description="Disordered" evidence="1">
    <location>
        <begin position="1"/>
        <end position="28"/>
    </location>
</feature>
<feature type="domain" description="BTB" evidence="2">
    <location>
        <begin position="28"/>
        <end position="131"/>
    </location>
</feature>
<dbReference type="Proteomes" id="UP000703269">
    <property type="component" value="Unassembled WGS sequence"/>
</dbReference>
<evidence type="ECO:0000313" key="4">
    <source>
        <dbReference type="Proteomes" id="UP000703269"/>
    </source>
</evidence>
<protein>
    <recommendedName>
        <fullName evidence="2">BTB domain-containing protein</fullName>
    </recommendedName>
</protein>
<gene>
    <name evidence="3" type="ORF">PsYK624_068070</name>
</gene>
<dbReference type="InterPro" id="IPR011333">
    <property type="entry name" value="SKP1/BTB/POZ_sf"/>
</dbReference>
<sequence>MSTTSSVEPPERSLASSPEPRPPFPNTPFADIILRSSDGEEYRLCKATLAQASSVFADMFSLPQPDDASGVADEQKDGLPVLPLSEPAHQLDVLLRFCIPQMPPTLDDLATTVSVLEGARKYQIEWALDTARAALVRLADEEPLRVYAIACRYDLKDEAREATRRCLRVPMTSLIGAKVEELEGINAETFQRLLAYRQACASTVVDHISSASWAWINTGGWVWYHRCCGYSDDWVSRLNLAGTTVSCRKWWDDYMKDVVEKLRDCTWEGALSSCDAMAFFLRGNSCEGCRAVVAEHISQCRQTMKAEIVAAISSCSYIFVSDLQ</sequence>
<dbReference type="OrthoDB" id="6359816at2759"/>
<dbReference type="Gene3D" id="3.30.710.10">
    <property type="entry name" value="Potassium Channel Kv1.1, Chain A"/>
    <property type="match status" value="1"/>
</dbReference>
<dbReference type="InterPro" id="IPR000210">
    <property type="entry name" value="BTB/POZ_dom"/>
</dbReference>